<reference evidence="8 9" key="1">
    <citation type="submission" date="2019-11" db="EMBL/GenBank/DDBJ databases">
        <authorList>
            <person name="Cao P."/>
        </authorList>
    </citation>
    <scope>NUCLEOTIDE SEQUENCE [LARGE SCALE GENOMIC DNA]</scope>
    <source>
        <strain evidence="8 9">NEAU-AAG5</strain>
    </source>
</reference>
<dbReference type="Pfam" id="PF25788">
    <property type="entry name" value="Ig_Rha78A_N"/>
    <property type="match status" value="1"/>
</dbReference>
<proteinExistence type="predicted"/>
<dbReference type="Pfam" id="PF08531">
    <property type="entry name" value="Bac_rhamnosid_N"/>
    <property type="match status" value="1"/>
</dbReference>
<evidence type="ECO:0000256" key="3">
    <source>
        <dbReference type="ARBA" id="ARBA00022801"/>
    </source>
</evidence>
<evidence type="ECO:0000259" key="6">
    <source>
        <dbReference type="Pfam" id="PF17389"/>
    </source>
</evidence>
<dbReference type="InterPro" id="IPR008902">
    <property type="entry name" value="Rhamnosid_concanavalin"/>
</dbReference>
<accession>A0A7K1L481</accession>
<feature type="domain" description="Alpha-L-rhamnosidase six-hairpin glycosidase" evidence="6">
    <location>
        <begin position="454"/>
        <end position="599"/>
    </location>
</feature>
<feature type="domain" description="Alpha-L-rhamnosidase C-terminal" evidence="7">
    <location>
        <begin position="842"/>
        <end position="914"/>
    </location>
</feature>
<dbReference type="Proteomes" id="UP000432015">
    <property type="component" value="Unassembled WGS sequence"/>
</dbReference>
<sequence>MGELGWGVSAPTDLRVEHRPALLGLTEPSPRLSWRLPEGAARQRAYRIAGHMGDQPWDTGWVASDRSLFVPYGGPPLVSRAAVRCAVRVRTGAGVSAWSEPVHWEMGLLDPDDWTAHWIGPAEGEVPPPGFRPAYHLRGGFTAPGGVVRARAYATAHGLYELFLNGERVGDAELAPGFTAYRSHLHVQTYDVTGLVRTGGNVLGAVLSDGWFRGRTSYHRLPDGFGDRTALVVQLHLDHEDGTTTVTGTNPGWRSAVGAVKAADFFDGVAADLRDEPAGWHTPGPVSHGGTIPHAPQNGLVGDPWSPVVLRERPAARLISSPAPPVRRLQELAPVSVTRPARGVHIVDFGQNVGGWVRLSDLGPRGTLLGLTHAEALTPDGGDVDTSSGQATLRWYEPPRGVQSDLVVSAGPGGPAFEPRHTRHGFRYLRVDGHPGRIAPGGVAAVAVSSDLPRTGWFRCSDARVERLHDIACWTYRNQACDIPMAEITRELAGWTDFGWNIRGARLVHDVSGLSAKWLADLAADQWPDGTVRNYAPDPLGPGSLTARFAIPHGQAGFGDAAVSVPWETWRAYGDDGLLARQYASMTAWVDRVARVARDERHPVRRAARPEPAPHEEFLWDTGYHFGEHLEPGPPKPPVTLTRQRIARITDLESFTAAVVEEMRARDHAAFATAYFHRSARLLSRIAGILGRPDDAERYGLLAESVRAAWQAEFITPDGALTCDTQATHLRALAYGLVPADLRARTTARLVELIHAAGTRPGTGLPTTHLLLPVLAANGHLDLAYELLLRRGSRSWMSVIDNGGTTFWEVWDGITPDGRTNLALNMPTRASVVEFLHGDVGGVRLDEDVPAYRRFTVAPRPGGGLTWAEVKQDSPYGRIGSAWRIEGGRFSLEVTVPPGTTAEVVLPDGTRAEVGPGVHAFAARAEPADSGVA</sequence>
<evidence type="ECO:0000256" key="1">
    <source>
        <dbReference type="ARBA" id="ARBA00001445"/>
    </source>
</evidence>
<evidence type="ECO:0000259" key="7">
    <source>
        <dbReference type="Pfam" id="PF17390"/>
    </source>
</evidence>
<dbReference type="EMBL" id="WOFH01000007">
    <property type="protein sequence ID" value="MUN39056.1"/>
    <property type="molecule type" value="Genomic_DNA"/>
</dbReference>
<dbReference type="InterPro" id="IPR012341">
    <property type="entry name" value="6hp_glycosidase-like_sf"/>
</dbReference>
<organism evidence="8 9">
    <name type="scientific">Actinomadura litoris</name>
    <dbReference type="NCBI Taxonomy" id="2678616"/>
    <lineage>
        <taxon>Bacteria</taxon>
        <taxon>Bacillati</taxon>
        <taxon>Actinomycetota</taxon>
        <taxon>Actinomycetes</taxon>
        <taxon>Streptosporangiales</taxon>
        <taxon>Thermomonosporaceae</taxon>
        <taxon>Actinomadura</taxon>
    </lineage>
</organism>
<protein>
    <recommendedName>
        <fullName evidence="2">alpha-L-rhamnosidase</fullName>
        <ecNumber evidence="2">3.2.1.40</ecNumber>
    </recommendedName>
</protein>
<feature type="domain" description="Alpha-L-rhamnosidase six-hairpin glycosidase" evidence="6">
    <location>
        <begin position="665"/>
        <end position="837"/>
    </location>
</feature>
<feature type="domain" description="Alpha-L-rhamnosidase concanavalin-like" evidence="4">
    <location>
        <begin position="341"/>
        <end position="448"/>
    </location>
</feature>
<gene>
    <name evidence="8" type="ORF">GNZ18_20990</name>
</gene>
<dbReference type="GO" id="GO:0030596">
    <property type="term" value="F:alpha-L-rhamnosidase activity"/>
    <property type="evidence" value="ECO:0007669"/>
    <property type="project" value="UniProtKB-EC"/>
</dbReference>
<feature type="domain" description="Bacterial alpha-L-rhamnosidase N-terminal" evidence="5">
    <location>
        <begin position="147"/>
        <end position="328"/>
    </location>
</feature>
<dbReference type="Gene3D" id="2.60.120.260">
    <property type="entry name" value="Galactose-binding domain-like"/>
    <property type="match status" value="2"/>
</dbReference>
<dbReference type="InterPro" id="IPR016007">
    <property type="entry name" value="Alpha_rhamnosid"/>
</dbReference>
<dbReference type="Pfam" id="PF17390">
    <property type="entry name" value="Bac_rhamnosid_C"/>
    <property type="match status" value="1"/>
</dbReference>
<dbReference type="GO" id="GO:0005975">
    <property type="term" value="P:carbohydrate metabolic process"/>
    <property type="evidence" value="ECO:0007669"/>
    <property type="project" value="InterPro"/>
</dbReference>
<dbReference type="Pfam" id="PF17389">
    <property type="entry name" value="Bac_rhamnosid6H"/>
    <property type="match status" value="2"/>
</dbReference>
<dbReference type="InterPro" id="IPR013737">
    <property type="entry name" value="Bac_rhamnosid_N"/>
</dbReference>
<evidence type="ECO:0000313" key="8">
    <source>
        <dbReference type="EMBL" id="MUN39056.1"/>
    </source>
</evidence>
<dbReference type="InterPro" id="IPR035396">
    <property type="entry name" value="Bac_rhamnosid6H"/>
</dbReference>
<dbReference type="Gene3D" id="2.60.420.10">
    <property type="entry name" value="Maltose phosphorylase, domain 3"/>
    <property type="match status" value="1"/>
</dbReference>
<evidence type="ECO:0000259" key="5">
    <source>
        <dbReference type="Pfam" id="PF08531"/>
    </source>
</evidence>
<dbReference type="Gene3D" id="1.50.10.10">
    <property type="match status" value="1"/>
</dbReference>
<dbReference type="SUPFAM" id="SSF48208">
    <property type="entry name" value="Six-hairpin glycosidases"/>
    <property type="match status" value="1"/>
</dbReference>
<evidence type="ECO:0000313" key="9">
    <source>
        <dbReference type="Proteomes" id="UP000432015"/>
    </source>
</evidence>
<dbReference type="EC" id="3.2.1.40" evidence="2"/>
<name>A0A7K1L481_9ACTN</name>
<keyword evidence="9" id="KW-1185">Reference proteome</keyword>
<dbReference type="InterPro" id="IPR013783">
    <property type="entry name" value="Ig-like_fold"/>
</dbReference>
<dbReference type="PANTHER" id="PTHR33307:SF6">
    <property type="entry name" value="ALPHA-RHAMNOSIDASE (EUROFUNG)-RELATED"/>
    <property type="match status" value="1"/>
</dbReference>
<dbReference type="AlphaFoldDB" id="A0A7K1L481"/>
<dbReference type="InterPro" id="IPR035398">
    <property type="entry name" value="Bac_rhamnosid_C"/>
</dbReference>
<dbReference type="PANTHER" id="PTHR33307">
    <property type="entry name" value="ALPHA-RHAMNOSIDASE (EUROFUNG)"/>
    <property type="match status" value="1"/>
</dbReference>
<dbReference type="Pfam" id="PF05592">
    <property type="entry name" value="Bac_rhamnosid"/>
    <property type="match status" value="1"/>
</dbReference>
<dbReference type="Gene3D" id="2.60.40.10">
    <property type="entry name" value="Immunoglobulins"/>
    <property type="match status" value="1"/>
</dbReference>
<evidence type="ECO:0000256" key="2">
    <source>
        <dbReference type="ARBA" id="ARBA00012652"/>
    </source>
</evidence>
<evidence type="ECO:0000259" key="4">
    <source>
        <dbReference type="Pfam" id="PF05592"/>
    </source>
</evidence>
<comment type="caution">
    <text evidence="8">The sequence shown here is derived from an EMBL/GenBank/DDBJ whole genome shotgun (WGS) entry which is preliminary data.</text>
</comment>
<comment type="catalytic activity">
    <reaction evidence="1">
        <text>Hydrolysis of terminal non-reducing alpha-L-rhamnose residues in alpha-L-rhamnosides.</text>
        <dbReference type="EC" id="3.2.1.40"/>
    </reaction>
</comment>
<keyword evidence="3" id="KW-0378">Hydrolase</keyword>
<dbReference type="RefSeq" id="WP_156218235.1">
    <property type="nucleotide sequence ID" value="NZ_WOFH01000007.1"/>
</dbReference>
<dbReference type="InterPro" id="IPR008928">
    <property type="entry name" value="6-hairpin_glycosidase_sf"/>
</dbReference>